<dbReference type="PANTHER" id="PTHR47027">
    <property type="entry name" value="REVERSE TRANSCRIPTASE DOMAIN-CONTAINING PROTEIN"/>
    <property type="match status" value="1"/>
</dbReference>
<feature type="domain" description="Reverse transcriptase" evidence="1">
    <location>
        <begin position="1"/>
        <end position="212"/>
    </location>
</feature>
<comment type="caution">
    <text evidence="2">The sequence shown here is derived from an EMBL/GenBank/DDBJ whole genome shotgun (WGS) entry which is preliminary data.</text>
</comment>
<evidence type="ECO:0000313" key="2">
    <source>
        <dbReference type="EMBL" id="KAJ4426775.1"/>
    </source>
</evidence>
<proteinExistence type="predicted"/>
<gene>
    <name evidence="2" type="ORF">ANN_26574</name>
</gene>
<dbReference type="Pfam" id="PF00078">
    <property type="entry name" value="RVT_1"/>
    <property type="match status" value="1"/>
</dbReference>
<protein>
    <recommendedName>
        <fullName evidence="1">Reverse transcriptase domain-containing protein</fullName>
    </recommendedName>
</protein>
<dbReference type="InterPro" id="IPR000477">
    <property type="entry name" value="RT_dom"/>
</dbReference>
<dbReference type="SUPFAM" id="SSF56672">
    <property type="entry name" value="DNA/RNA polymerases"/>
    <property type="match status" value="1"/>
</dbReference>
<dbReference type="Proteomes" id="UP001148838">
    <property type="component" value="Unassembled WGS sequence"/>
</dbReference>
<accession>A0ABQ8RYM3</accession>
<reference evidence="2 3" key="1">
    <citation type="journal article" date="2022" name="Allergy">
        <title>Genome assembly and annotation of Periplaneta americana reveal a comprehensive cockroach allergen profile.</title>
        <authorList>
            <person name="Wang L."/>
            <person name="Xiong Q."/>
            <person name="Saelim N."/>
            <person name="Wang L."/>
            <person name="Nong W."/>
            <person name="Wan A.T."/>
            <person name="Shi M."/>
            <person name="Liu X."/>
            <person name="Cao Q."/>
            <person name="Hui J.H.L."/>
            <person name="Sookrung N."/>
            <person name="Leung T.F."/>
            <person name="Tungtrongchitr A."/>
            <person name="Tsui S.K.W."/>
        </authorList>
    </citation>
    <scope>NUCLEOTIDE SEQUENCE [LARGE SCALE GENOMIC DNA]</scope>
    <source>
        <strain evidence="2">PWHHKU_190912</strain>
    </source>
</reference>
<dbReference type="PROSITE" id="PS50878">
    <property type="entry name" value="RT_POL"/>
    <property type="match status" value="1"/>
</dbReference>
<dbReference type="PANTHER" id="PTHR47027:SF20">
    <property type="entry name" value="REVERSE TRANSCRIPTASE-LIKE PROTEIN WITH RNA-DIRECTED DNA POLYMERASE DOMAIN"/>
    <property type="match status" value="1"/>
</dbReference>
<dbReference type="EMBL" id="JAJSOF020000039">
    <property type="protein sequence ID" value="KAJ4426775.1"/>
    <property type="molecule type" value="Genomic_DNA"/>
</dbReference>
<dbReference type="InterPro" id="IPR043502">
    <property type="entry name" value="DNA/RNA_pol_sf"/>
</dbReference>
<organism evidence="2 3">
    <name type="scientific">Periplaneta americana</name>
    <name type="common">American cockroach</name>
    <name type="synonym">Blatta americana</name>
    <dbReference type="NCBI Taxonomy" id="6978"/>
    <lineage>
        <taxon>Eukaryota</taxon>
        <taxon>Metazoa</taxon>
        <taxon>Ecdysozoa</taxon>
        <taxon>Arthropoda</taxon>
        <taxon>Hexapoda</taxon>
        <taxon>Insecta</taxon>
        <taxon>Pterygota</taxon>
        <taxon>Neoptera</taxon>
        <taxon>Polyneoptera</taxon>
        <taxon>Dictyoptera</taxon>
        <taxon>Blattodea</taxon>
        <taxon>Blattoidea</taxon>
        <taxon>Blattidae</taxon>
        <taxon>Blattinae</taxon>
        <taxon>Periplaneta</taxon>
    </lineage>
</organism>
<evidence type="ECO:0000259" key="1">
    <source>
        <dbReference type="PROSITE" id="PS50878"/>
    </source>
</evidence>
<sequence length="212" mass="24129">MATQRCLHGTCSESRAYLLPASKQASQANRSWTRVCVRICVSIRRPEFECSGPQLEGPEFECSGPQLEGPEFEYSELSLKIMEKKWEYKGTVQQLFIDFKKAYDSVKREVLFDILMELGIPKKLVRLIKMCLRVRIGQFLSDAFPIHCGLKQGDALSPSLFNFALENAIRKVQDNREGLELNGLHQLLVYADDVNMLGENPQTIRENTGILL</sequence>
<name>A0ABQ8RYM3_PERAM</name>
<evidence type="ECO:0000313" key="3">
    <source>
        <dbReference type="Proteomes" id="UP001148838"/>
    </source>
</evidence>
<keyword evidence="3" id="KW-1185">Reference proteome</keyword>